<gene>
    <name evidence="1" type="ORF">OUZ56_006013</name>
</gene>
<proteinExistence type="predicted"/>
<protein>
    <submittedName>
        <fullName evidence="1">Uncharacterized protein</fullName>
    </submittedName>
</protein>
<evidence type="ECO:0000313" key="2">
    <source>
        <dbReference type="Proteomes" id="UP001234178"/>
    </source>
</evidence>
<dbReference type="EMBL" id="JAOYFB010000001">
    <property type="protein sequence ID" value="KAK4004271.1"/>
    <property type="molecule type" value="Genomic_DNA"/>
</dbReference>
<organism evidence="1 2">
    <name type="scientific">Daphnia magna</name>
    <dbReference type="NCBI Taxonomy" id="35525"/>
    <lineage>
        <taxon>Eukaryota</taxon>
        <taxon>Metazoa</taxon>
        <taxon>Ecdysozoa</taxon>
        <taxon>Arthropoda</taxon>
        <taxon>Crustacea</taxon>
        <taxon>Branchiopoda</taxon>
        <taxon>Diplostraca</taxon>
        <taxon>Cladocera</taxon>
        <taxon>Anomopoda</taxon>
        <taxon>Daphniidae</taxon>
        <taxon>Daphnia</taxon>
    </lineage>
</organism>
<reference evidence="1 2" key="1">
    <citation type="journal article" date="2023" name="Nucleic Acids Res.">
        <title>The hologenome of Daphnia magna reveals possible DNA methylation and microbiome-mediated evolution of the host genome.</title>
        <authorList>
            <person name="Chaturvedi A."/>
            <person name="Li X."/>
            <person name="Dhandapani V."/>
            <person name="Marshall H."/>
            <person name="Kissane S."/>
            <person name="Cuenca-Cambronero M."/>
            <person name="Asole G."/>
            <person name="Calvet F."/>
            <person name="Ruiz-Romero M."/>
            <person name="Marangio P."/>
            <person name="Guigo R."/>
            <person name="Rago D."/>
            <person name="Mirbahai L."/>
            <person name="Eastwood N."/>
            <person name="Colbourne J.K."/>
            <person name="Zhou J."/>
            <person name="Mallon E."/>
            <person name="Orsini L."/>
        </authorList>
    </citation>
    <scope>NUCLEOTIDE SEQUENCE [LARGE SCALE GENOMIC DNA]</scope>
    <source>
        <strain evidence="1">LRV0_1</strain>
    </source>
</reference>
<dbReference type="Proteomes" id="UP001234178">
    <property type="component" value="Unassembled WGS sequence"/>
</dbReference>
<name>A0ABQ9YUK9_9CRUS</name>
<comment type="caution">
    <text evidence="1">The sequence shown here is derived from an EMBL/GenBank/DDBJ whole genome shotgun (WGS) entry which is preliminary data.</text>
</comment>
<accession>A0ABQ9YUK9</accession>
<sequence>MSQCFGYVQCINYVETISVWTSRSYRERSVTVPMSSLCTNDFRAIRPNRINVLDHLITNPNDFRALCNADHRFHPY</sequence>
<keyword evidence="2" id="KW-1185">Reference proteome</keyword>
<evidence type="ECO:0000313" key="1">
    <source>
        <dbReference type="EMBL" id="KAK4004271.1"/>
    </source>
</evidence>